<proteinExistence type="predicted"/>
<reference evidence="1 2" key="1">
    <citation type="submission" date="2019-06" db="EMBL/GenBank/DDBJ databases">
        <title>Flavobacteriaceae Paucihalobacterium erythroidium CWB-1, complete genome.</title>
        <authorList>
            <person name="Wu S."/>
        </authorList>
    </citation>
    <scope>NUCLEOTIDE SEQUENCE [LARGE SCALE GENOMIC DNA]</scope>
    <source>
        <strain evidence="1 2">CWB-1</strain>
    </source>
</reference>
<dbReference type="AlphaFoldDB" id="A0A506PED4"/>
<dbReference type="RefSeq" id="WP_140991406.1">
    <property type="nucleotide sequence ID" value="NZ_VHIQ01000008.1"/>
</dbReference>
<protein>
    <submittedName>
        <fullName evidence="1">DUF481 domain-containing protein</fullName>
    </submittedName>
</protein>
<name>A0A506PED4_9FLAO</name>
<dbReference type="EMBL" id="VHIQ01000008">
    <property type="protein sequence ID" value="TPV31427.1"/>
    <property type="molecule type" value="Genomic_DNA"/>
</dbReference>
<accession>A0A506PED4</accession>
<gene>
    <name evidence="1" type="ORF">FJ651_14635</name>
</gene>
<dbReference type="OrthoDB" id="1117610at2"/>
<keyword evidence="2" id="KW-1185">Reference proteome</keyword>
<dbReference type="Proteomes" id="UP000317332">
    <property type="component" value="Unassembled WGS sequence"/>
</dbReference>
<comment type="caution">
    <text evidence="1">The sequence shown here is derived from an EMBL/GenBank/DDBJ whole genome shotgun (WGS) entry which is preliminary data.</text>
</comment>
<dbReference type="Pfam" id="PF04338">
    <property type="entry name" value="DUF481"/>
    <property type="match status" value="1"/>
</dbReference>
<evidence type="ECO:0000313" key="1">
    <source>
        <dbReference type="EMBL" id="TPV31427.1"/>
    </source>
</evidence>
<organism evidence="1 2">
    <name type="scientific">Paucihalobacter ruber</name>
    <dbReference type="NCBI Taxonomy" id="2567861"/>
    <lineage>
        <taxon>Bacteria</taxon>
        <taxon>Pseudomonadati</taxon>
        <taxon>Bacteroidota</taxon>
        <taxon>Flavobacteriia</taxon>
        <taxon>Flavobacteriales</taxon>
        <taxon>Flavobacteriaceae</taxon>
        <taxon>Paucihalobacter</taxon>
    </lineage>
</organism>
<sequence length="336" mass="38844">MSISLLFITVLNSHQLNAQVDTLYLKTSEILIGELKEMNRNVAVFETDYSDSDFKITWSKIKSVVTNTHYLVTLNSGDRYSGKLKSNGEVVYIISEQDTLAQTTIPDIVYLKKLDSNFWSNLNASLSVGYNYTKANQLSQFSIRSNFTYTSRRWLAASNYNQIFSSQDEANTTRRLDANVLYNYFFQKKWYVTSEVNWLSNTAQNINLRTVSKLGVGKYIINSNRLYWGFKTGLSFNNESFDFENTITTNNSWEAFFGTEANLYDIGDFNLLTRWVVYPSLSESKRIRTDLNIDVKYDLPLDFFIKFGLSLNYDNQPIQFGSQTDYVFQTTLGWSL</sequence>
<evidence type="ECO:0000313" key="2">
    <source>
        <dbReference type="Proteomes" id="UP000317332"/>
    </source>
</evidence>
<dbReference type="InterPro" id="IPR007433">
    <property type="entry name" value="DUF481"/>
</dbReference>